<dbReference type="RefSeq" id="WP_003305882.1">
    <property type="nucleotide sequence ID" value="NZ_NFDQ01000057.1"/>
</dbReference>
<comment type="caution">
    <text evidence="2">The sequence shown here is derived from an EMBL/GenBank/DDBJ whole genome shotgun (WGS) entry which is preliminary data.</text>
</comment>
<dbReference type="PROSITE" id="PS50075">
    <property type="entry name" value="CARRIER"/>
    <property type="match status" value="1"/>
</dbReference>
<dbReference type="Pfam" id="PF00550">
    <property type="entry name" value="PP-binding"/>
    <property type="match status" value="1"/>
</dbReference>
<dbReference type="Proteomes" id="UP000194911">
    <property type="component" value="Unassembled WGS sequence"/>
</dbReference>
<dbReference type="SUPFAM" id="SSF47336">
    <property type="entry name" value="ACP-like"/>
    <property type="match status" value="1"/>
</dbReference>
<evidence type="ECO:0000313" key="3">
    <source>
        <dbReference type="Proteomes" id="UP000194911"/>
    </source>
</evidence>
<dbReference type="InterPro" id="IPR009081">
    <property type="entry name" value="PP-bd_ACP"/>
</dbReference>
<name>A0A243CWB0_BACTU</name>
<dbReference type="Gene3D" id="1.10.1200.10">
    <property type="entry name" value="ACP-like"/>
    <property type="match status" value="1"/>
</dbReference>
<organism evidence="2 3">
    <name type="scientific">Bacillus thuringiensis serovar vazensis</name>
    <dbReference type="NCBI Taxonomy" id="180867"/>
    <lineage>
        <taxon>Bacteria</taxon>
        <taxon>Bacillati</taxon>
        <taxon>Bacillota</taxon>
        <taxon>Bacilli</taxon>
        <taxon>Bacillales</taxon>
        <taxon>Bacillaceae</taxon>
        <taxon>Bacillus</taxon>
        <taxon>Bacillus cereus group</taxon>
    </lineage>
</organism>
<reference evidence="2 3" key="1">
    <citation type="submission" date="2016-10" db="EMBL/GenBank/DDBJ databases">
        <title>Comparative genomics of Bacillus thuringiensis reveals a path to pathogens against multiple invertebrate hosts.</title>
        <authorList>
            <person name="Zheng J."/>
            <person name="Gao Q."/>
            <person name="Liu H."/>
            <person name="Peng D."/>
            <person name="Ruan L."/>
            <person name="Sun M."/>
        </authorList>
    </citation>
    <scope>NUCLEOTIDE SEQUENCE [LARGE SCALE GENOMIC DNA]</scope>
    <source>
        <strain evidence="2">BGSC 4CE1</strain>
    </source>
</reference>
<evidence type="ECO:0000259" key="1">
    <source>
        <dbReference type="PROSITE" id="PS50075"/>
    </source>
</evidence>
<dbReference type="AlphaFoldDB" id="A0A243CWB0"/>
<gene>
    <name evidence="2" type="ORF">BK749_14345</name>
</gene>
<accession>A0A243CWB0</accession>
<protein>
    <submittedName>
        <fullName evidence="2">Acyl carrier protein</fullName>
    </submittedName>
</protein>
<dbReference type="EMBL" id="NFDQ01000057">
    <property type="protein sequence ID" value="OTY75202.1"/>
    <property type="molecule type" value="Genomic_DNA"/>
</dbReference>
<dbReference type="InterPro" id="IPR036736">
    <property type="entry name" value="ACP-like_sf"/>
</dbReference>
<feature type="domain" description="Carrier" evidence="1">
    <location>
        <begin position="8"/>
        <end position="91"/>
    </location>
</feature>
<evidence type="ECO:0000313" key="2">
    <source>
        <dbReference type="EMBL" id="OTY75202.1"/>
    </source>
</evidence>
<sequence length="97" mass="10871">MGIMEILEIKKVIKEKVLVERLELDDITPDEIDDNMALFGDGLGLDSIEALDVVAGVEEEFGVKMQGMSHEDIQEHFHSVEKLSLFIESQLKEVVTA</sequence>
<proteinExistence type="predicted"/>